<dbReference type="EMBL" id="JADBEB010000001">
    <property type="protein sequence ID" value="MBE1491008.1"/>
    <property type="molecule type" value="Genomic_DNA"/>
</dbReference>
<sequence length="43" mass="4388">MECAAASAFAAGDGYLALKRCVEVIGDLARAGVGLTRFDGQGR</sequence>
<evidence type="ECO:0000313" key="1">
    <source>
        <dbReference type="EMBL" id="MBE1491008.1"/>
    </source>
</evidence>
<protein>
    <submittedName>
        <fullName evidence="1">Uncharacterized protein</fullName>
    </submittedName>
</protein>
<dbReference type="Proteomes" id="UP000649753">
    <property type="component" value="Unassembled WGS sequence"/>
</dbReference>
<comment type="caution">
    <text evidence="1">The sequence shown here is derived from an EMBL/GenBank/DDBJ whole genome shotgun (WGS) entry which is preliminary data.</text>
</comment>
<keyword evidence="2" id="KW-1185">Reference proteome</keyword>
<name>A0A927R2Q2_9ACTN</name>
<gene>
    <name evidence="1" type="ORF">H4W31_006646</name>
</gene>
<evidence type="ECO:0000313" key="2">
    <source>
        <dbReference type="Proteomes" id="UP000649753"/>
    </source>
</evidence>
<dbReference type="AlphaFoldDB" id="A0A927R2Q2"/>
<organism evidence="1 2">
    <name type="scientific">Plantactinospora soyae</name>
    <dbReference type="NCBI Taxonomy" id="1544732"/>
    <lineage>
        <taxon>Bacteria</taxon>
        <taxon>Bacillati</taxon>
        <taxon>Actinomycetota</taxon>
        <taxon>Actinomycetes</taxon>
        <taxon>Micromonosporales</taxon>
        <taxon>Micromonosporaceae</taxon>
        <taxon>Plantactinospora</taxon>
    </lineage>
</organism>
<proteinExistence type="predicted"/>
<accession>A0A927R2Q2</accession>
<reference evidence="1" key="1">
    <citation type="submission" date="2020-10" db="EMBL/GenBank/DDBJ databases">
        <title>Sequencing the genomes of 1000 actinobacteria strains.</title>
        <authorList>
            <person name="Klenk H.-P."/>
        </authorList>
    </citation>
    <scope>NUCLEOTIDE SEQUENCE</scope>
    <source>
        <strain evidence="1">DSM 46832</strain>
    </source>
</reference>